<accession>A0A5M6J533</accession>
<evidence type="ECO:0000256" key="1">
    <source>
        <dbReference type="SAM" id="Phobius"/>
    </source>
</evidence>
<feature type="transmembrane region" description="Helical" evidence="1">
    <location>
        <begin position="32"/>
        <end position="50"/>
    </location>
</feature>
<sequence length="67" mass="6927">MSFGDIVVGVSVALLGLLGLLLVSGALDSGMYVFGLSLFGFAVLFDFGLIKKYFDLKEAAAKAGVHG</sequence>
<keyword evidence="1" id="KW-0812">Transmembrane</keyword>
<organism evidence="2 3">
    <name type="scientific">Rhodovastum atsumiense</name>
    <dbReference type="NCBI Taxonomy" id="504468"/>
    <lineage>
        <taxon>Bacteria</taxon>
        <taxon>Pseudomonadati</taxon>
        <taxon>Pseudomonadota</taxon>
        <taxon>Alphaproteobacteria</taxon>
        <taxon>Acetobacterales</taxon>
        <taxon>Acetobacteraceae</taxon>
        <taxon>Rhodovastum</taxon>
    </lineage>
</organism>
<keyword evidence="1" id="KW-0472">Membrane</keyword>
<name>A0A5M6J533_9PROT</name>
<protein>
    <submittedName>
        <fullName evidence="2">Uncharacterized protein</fullName>
    </submittedName>
</protein>
<keyword evidence="3" id="KW-1185">Reference proteome</keyword>
<dbReference type="OrthoDB" id="7364763at2"/>
<reference evidence="2 3" key="1">
    <citation type="submission" date="2019-09" db="EMBL/GenBank/DDBJ databases">
        <title>Genome sequence of Rhodovastum atsumiense, a diverse member of the Acetobacteraceae family of non-sulfur purple photosynthetic bacteria.</title>
        <authorList>
            <person name="Meyer T."/>
            <person name="Kyndt J."/>
        </authorList>
    </citation>
    <scope>NUCLEOTIDE SEQUENCE [LARGE SCALE GENOMIC DNA]</scope>
    <source>
        <strain evidence="2 3">DSM 21279</strain>
    </source>
</reference>
<dbReference type="Proteomes" id="UP000325255">
    <property type="component" value="Unassembled WGS sequence"/>
</dbReference>
<dbReference type="AlphaFoldDB" id="A0A5M6J533"/>
<proteinExistence type="predicted"/>
<evidence type="ECO:0000313" key="3">
    <source>
        <dbReference type="Proteomes" id="UP000325255"/>
    </source>
</evidence>
<keyword evidence="1" id="KW-1133">Transmembrane helix</keyword>
<evidence type="ECO:0000313" key="2">
    <source>
        <dbReference type="EMBL" id="KAA5614745.1"/>
    </source>
</evidence>
<gene>
    <name evidence="2" type="ORF">F1189_01065</name>
</gene>
<comment type="caution">
    <text evidence="2">The sequence shown here is derived from an EMBL/GenBank/DDBJ whole genome shotgun (WGS) entry which is preliminary data.</text>
</comment>
<dbReference type="EMBL" id="VWPK01000001">
    <property type="protein sequence ID" value="KAA5614745.1"/>
    <property type="molecule type" value="Genomic_DNA"/>
</dbReference>
<dbReference type="RefSeq" id="WP_150038585.1">
    <property type="nucleotide sequence ID" value="NZ_OW485601.1"/>
</dbReference>
<feature type="transmembrane region" description="Helical" evidence="1">
    <location>
        <begin position="7"/>
        <end position="26"/>
    </location>
</feature>